<evidence type="ECO:0000256" key="3">
    <source>
        <dbReference type="ARBA" id="ARBA00022729"/>
    </source>
</evidence>
<comment type="similarity">
    <text evidence="2">Belongs to the bacterial solute-binding protein 5 family.</text>
</comment>
<organism evidence="6 7">
    <name type="scientific">Ketogulonicigenium robustum</name>
    <dbReference type="NCBI Taxonomy" id="92947"/>
    <lineage>
        <taxon>Bacteria</taxon>
        <taxon>Pseudomonadati</taxon>
        <taxon>Pseudomonadota</taxon>
        <taxon>Alphaproteobacteria</taxon>
        <taxon>Rhodobacterales</taxon>
        <taxon>Roseobacteraceae</taxon>
        <taxon>Ketogulonicigenium</taxon>
    </lineage>
</organism>
<dbReference type="RefSeq" id="WP_085785335.1">
    <property type="nucleotide sequence ID" value="NZ_CP019937.1"/>
</dbReference>
<evidence type="ECO:0000313" key="7">
    <source>
        <dbReference type="Proteomes" id="UP000242447"/>
    </source>
</evidence>
<evidence type="ECO:0000313" key="6">
    <source>
        <dbReference type="EMBL" id="ARO13652.1"/>
    </source>
</evidence>
<feature type="domain" description="Solute-binding protein family 5" evidence="5">
    <location>
        <begin position="66"/>
        <end position="425"/>
    </location>
</feature>
<dbReference type="GO" id="GO:0043190">
    <property type="term" value="C:ATP-binding cassette (ABC) transporter complex"/>
    <property type="evidence" value="ECO:0007669"/>
    <property type="project" value="InterPro"/>
</dbReference>
<dbReference type="Pfam" id="PF00496">
    <property type="entry name" value="SBP_bac_5"/>
    <property type="match status" value="1"/>
</dbReference>
<dbReference type="PIRSF" id="PIRSF002741">
    <property type="entry name" value="MppA"/>
    <property type="match status" value="1"/>
</dbReference>
<dbReference type="CDD" id="cd08511">
    <property type="entry name" value="PBP2_NikA_DppA_OppA_like_5"/>
    <property type="match status" value="1"/>
</dbReference>
<sequence>MKKSLFTAALLASVSLAGAAFAQDLRIGLNEDPDSLDPAQSRTFVSSLVYEQLCSRLFNVDVNMQITPELATDYSWSEDGKTLVLQLREGVTHHDGTPFNAASAVRVFERNMTLPVSNRKAELGSVESVEATGDYELTIHLKSPDVTLLAQLAHHAGRMYSPDAADAAGENFGQNPVCSGPYSFVSRSEGDRIVLEKFADYFDADEFHYDRIVFMPIPDTTVRLANVRAGDLDIVERTAPADVPAVQSDSRLQLFQVPNIGYQGITINVGNGPRSEGPLGANPLVRQALSLAIDRQAFNQVVFEGLYVPGNQWAAPGSAWYDEAFPVPARDVDRARALLAEAGVELPVKIEMQTGNSPVAMQAGQVIQAMASEAGFEISLRATEFATLLSENVAGNFDMSLQGWSGRIDPDANIHPFVHTTGSNNDEHYANPEIDQLLDQARREPNPAVRKDLYDQTTAILQNDLPIIYLYHIQYFFTLRDGIEGFEPYADGIIRLRGVQG</sequence>
<dbReference type="AlphaFoldDB" id="A0A1W6NWP6"/>
<dbReference type="EMBL" id="CP019937">
    <property type="protein sequence ID" value="ARO13652.1"/>
    <property type="molecule type" value="Genomic_DNA"/>
</dbReference>
<dbReference type="PANTHER" id="PTHR30290:SF38">
    <property type="entry name" value="D,D-DIPEPTIDE-BINDING PERIPLASMIC PROTEIN DDPA-RELATED"/>
    <property type="match status" value="1"/>
</dbReference>
<dbReference type="Proteomes" id="UP000242447">
    <property type="component" value="Chromosome"/>
</dbReference>
<evidence type="ECO:0000259" key="5">
    <source>
        <dbReference type="Pfam" id="PF00496"/>
    </source>
</evidence>
<keyword evidence="3 4" id="KW-0732">Signal</keyword>
<evidence type="ECO:0000256" key="1">
    <source>
        <dbReference type="ARBA" id="ARBA00004418"/>
    </source>
</evidence>
<gene>
    <name evidence="6" type="primary">ddpA</name>
    <name evidence="6" type="ORF">BVG79_00294</name>
</gene>
<proteinExistence type="inferred from homology"/>
<evidence type="ECO:0000256" key="2">
    <source>
        <dbReference type="ARBA" id="ARBA00005695"/>
    </source>
</evidence>
<feature type="chain" id="PRO_5012845782" evidence="4">
    <location>
        <begin position="23"/>
        <end position="501"/>
    </location>
</feature>
<dbReference type="STRING" id="92947.BVG79_00294"/>
<dbReference type="SUPFAM" id="SSF53850">
    <property type="entry name" value="Periplasmic binding protein-like II"/>
    <property type="match status" value="1"/>
</dbReference>
<dbReference type="Gene3D" id="3.40.190.10">
    <property type="entry name" value="Periplasmic binding protein-like II"/>
    <property type="match status" value="1"/>
</dbReference>
<accession>A0A1W6NWP6</accession>
<dbReference type="GO" id="GO:0030288">
    <property type="term" value="C:outer membrane-bounded periplasmic space"/>
    <property type="evidence" value="ECO:0007669"/>
    <property type="project" value="UniProtKB-ARBA"/>
</dbReference>
<dbReference type="InterPro" id="IPR030678">
    <property type="entry name" value="Peptide/Ni-bd"/>
</dbReference>
<evidence type="ECO:0000256" key="4">
    <source>
        <dbReference type="SAM" id="SignalP"/>
    </source>
</evidence>
<feature type="signal peptide" evidence="4">
    <location>
        <begin position="1"/>
        <end position="22"/>
    </location>
</feature>
<reference evidence="6 7" key="1">
    <citation type="submission" date="2017-02" db="EMBL/GenBank/DDBJ databases">
        <title>Ketogulonicigenium robustum SPU B003 Genome sequencing and assembly.</title>
        <authorList>
            <person name="Li Y."/>
            <person name="Liu L."/>
            <person name="Wang C."/>
            <person name="Zhang M."/>
            <person name="Zhang T."/>
            <person name="Zhang Y."/>
        </authorList>
    </citation>
    <scope>NUCLEOTIDE SEQUENCE [LARGE SCALE GENOMIC DNA]</scope>
    <source>
        <strain evidence="6 7">SPU_B003</strain>
    </source>
</reference>
<dbReference type="GO" id="GO:0015833">
    <property type="term" value="P:peptide transport"/>
    <property type="evidence" value="ECO:0007669"/>
    <property type="project" value="TreeGrafter"/>
</dbReference>
<protein>
    <submittedName>
        <fullName evidence="6">Solute-binding component of ABC transporter</fullName>
    </submittedName>
</protein>
<name>A0A1W6NWP6_9RHOB</name>
<dbReference type="InterPro" id="IPR039424">
    <property type="entry name" value="SBP_5"/>
</dbReference>
<keyword evidence="7" id="KW-1185">Reference proteome</keyword>
<dbReference type="Gene3D" id="3.10.105.10">
    <property type="entry name" value="Dipeptide-binding Protein, Domain 3"/>
    <property type="match status" value="1"/>
</dbReference>
<dbReference type="PANTHER" id="PTHR30290">
    <property type="entry name" value="PERIPLASMIC BINDING COMPONENT OF ABC TRANSPORTER"/>
    <property type="match status" value="1"/>
</dbReference>
<dbReference type="InterPro" id="IPR000914">
    <property type="entry name" value="SBP_5_dom"/>
</dbReference>
<dbReference type="KEGG" id="kro:BVG79_00294"/>
<dbReference type="GO" id="GO:1904680">
    <property type="term" value="F:peptide transmembrane transporter activity"/>
    <property type="evidence" value="ECO:0007669"/>
    <property type="project" value="TreeGrafter"/>
</dbReference>
<comment type="subcellular location">
    <subcellularLocation>
        <location evidence="1">Periplasm</location>
    </subcellularLocation>
</comment>
<dbReference type="Gene3D" id="3.90.76.10">
    <property type="entry name" value="Dipeptide-binding Protein, Domain 1"/>
    <property type="match status" value="1"/>
</dbReference>
<dbReference type="OrthoDB" id="9803988at2"/>